<name>A0A978W0P5_ZIZJJ</name>
<accession>A0A978W0P5</accession>
<reference evidence="1" key="1">
    <citation type="journal article" date="2021" name="Front. Plant Sci.">
        <title>Chromosome-Scale Genome Assembly for Chinese Sour Jujube and Insights Into Its Genome Evolution and Domestication Signature.</title>
        <authorList>
            <person name="Shen L.-Y."/>
            <person name="Luo H."/>
            <person name="Wang X.-L."/>
            <person name="Wang X.-M."/>
            <person name="Qiu X.-J."/>
            <person name="Liu H."/>
            <person name="Zhou S.-S."/>
            <person name="Jia K.-H."/>
            <person name="Nie S."/>
            <person name="Bao Y.-T."/>
            <person name="Zhang R.-G."/>
            <person name="Yun Q.-Z."/>
            <person name="Chai Y.-H."/>
            <person name="Lu J.-Y."/>
            <person name="Li Y."/>
            <person name="Zhao S.-W."/>
            <person name="Mao J.-F."/>
            <person name="Jia S.-G."/>
            <person name="Mao Y.-M."/>
        </authorList>
    </citation>
    <scope>NUCLEOTIDE SEQUENCE</scope>
    <source>
        <strain evidence="1">AT0</strain>
        <tissue evidence="1">Leaf</tissue>
    </source>
</reference>
<protein>
    <submittedName>
        <fullName evidence="1">Uncharacterized protein</fullName>
    </submittedName>
</protein>
<evidence type="ECO:0000313" key="2">
    <source>
        <dbReference type="Proteomes" id="UP000813462"/>
    </source>
</evidence>
<organism evidence="1 2">
    <name type="scientific">Ziziphus jujuba var. spinosa</name>
    <dbReference type="NCBI Taxonomy" id="714518"/>
    <lineage>
        <taxon>Eukaryota</taxon>
        <taxon>Viridiplantae</taxon>
        <taxon>Streptophyta</taxon>
        <taxon>Embryophyta</taxon>
        <taxon>Tracheophyta</taxon>
        <taxon>Spermatophyta</taxon>
        <taxon>Magnoliopsida</taxon>
        <taxon>eudicotyledons</taxon>
        <taxon>Gunneridae</taxon>
        <taxon>Pentapetalae</taxon>
        <taxon>rosids</taxon>
        <taxon>fabids</taxon>
        <taxon>Rosales</taxon>
        <taxon>Rhamnaceae</taxon>
        <taxon>Paliureae</taxon>
        <taxon>Ziziphus</taxon>
    </lineage>
</organism>
<comment type="caution">
    <text evidence="1">The sequence shown here is derived from an EMBL/GenBank/DDBJ whole genome shotgun (WGS) entry which is preliminary data.</text>
</comment>
<dbReference type="AlphaFoldDB" id="A0A978W0P5"/>
<gene>
    <name evidence="1" type="ORF">FEM48_Zijuj01G0103400</name>
</gene>
<proteinExistence type="predicted"/>
<dbReference type="EMBL" id="JAEACU010000001">
    <property type="protein sequence ID" value="KAH7545529.1"/>
    <property type="molecule type" value="Genomic_DNA"/>
</dbReference>
<dbReference type="Proteomes" id="UP000813462">
    <property type="component" value="Unassembled WGS sequence"/>
</dbReference>
<sequence length="86" mass="9786">MELEGQRAMAMQQLEQGVHMVSQKTENLHTKEPSDPYAIDIKDDRLLEDGRLWNTDHGVIRILRIGNVRSVSIWNDIWAIGAAGFV</sequence>
<evidence type="ECO:0000313" key="1">
    <source>
        <dbReference type="EMBL" id="KAH7545529.1"/>
    </source>
</evidence>